<dbReference type="PIRSF" id="PIRSF006470">
    <property type="entry name" value="DctB"/>
    <property type="match status" value="1"/>
</dbReference>
<dbReference type="GO" id="GO:0030288">
    <property type="term" value="C:outer membrane-bounded periplasmic space"/>
    <property type="evidence" value="ECO:0007669"/>
    <property type="project" value="InterPro"/>
</dbReference>
<dbReference type="EMBL" id="VSSQ01017241">
    <property type="protein sequence ID" value="MPM59334.1"/>
    <property type="molecule type" value="Genomic_DNA"/>
</dbReference>
<dbReference type="Pfam" id="PF03480">
    <property type="entry name" value="DctP"/>
    <property type="match status" value="1"/>
</dbReference>
<dbReference type="PANTHER" id="PTHR33376">
    <property type="match status" value="1"/>
</dbReference>
<keyword evidence="1" id="KW-0732">Signal</keyword>
<name>A0A645BC94_9ZZZZ</name>
<proteinExistence type="predicted"/>
<dbReference type="InterPro" id="IPR038404">
    <property type="entry name" value="TRAP_DctP_sf"/>
</dbReference>
<gene>
    <name evidence="2" type="primary">siaP_7</name>
    <name evidence="2" type="ORF">SDC9_106174</name>
</gene>
<accession>A0A645BC94</accession>
<dbReference type="NCBIfam" id="NF037995">
    <property type="entry name" value="TRAP_S1"/>
    <property type="match status" value="1"/>
</dbReference>
<protein>
    <submittedName>
        <fullName evidence="2">Sialic acid-binding periplasmic protein SiaP</fullName>
    </submittedName>
</protein>
<organism evidence="2">
    <name type="scientific">bioreactor metagenome</name>
    <dbReference type="NCBI Taxonomy" id="1076179"/>
    <lineage>
        <taxon>unclassified sequences</taxon>
        <taxon>metagenomes</taxon>
        <taxon>ecological metagenomes</taxon>
    </lineage>
</organism>
<comment type="caution">
    <text evidence="2">The sequence shown here is derived from an EMBL/GenBank/DDBJ whole genome shotgun (WGS) entry which is preliminary data.</text>
</comment>
<reference evidence="2" key="1">
    <citation type="submission" date="2019-08" db="EMBL/GenBank/DDBJ databases">
        <authorList>
            <person name="Kucharzyk K."/>
            <person name="Murdoch R.W."/>
            <person name="Higgins S."/>
            <person name="Loffler F."/>
        </authorList>
    </citation>
    <scope>NUCLEOTIDE SEQUENCE</scope>
</reference>
<dbReference type="GO" id="GO:0055085">
    <property type="term" value="P:transmembrane transport"/>
    <property type="evidence" value="ECO:0007669"/>
    <property type="project" value="InterPro"/>
</dbReference>
<dbReference type="AlphaFoldDB" id="A0A645BC94"/>
<evidence type="ECO:0000256" key="1">
    <source>
        <dbReference type="ARBA" id="ARBA00022729"/>
    </source>
</evidence>
<dbReference type="PANTHER" id="PTHR33376:SF3">
    <property type="entry name" value="C4-DICARBOXYLATE-BINDING PROTEIN"/>
    <property type="match status" value="1"/>
</dbReference>
<dbReference type="InterPro" id="IPR018389">
    <property type="entry name" value="DctP_fam"/>
</dbReference>
<sequence length="334" mass="36660">MKKLLVSLCVLVLVLGALFAAGSKETAGGQKTYNLMFSHALTENDPYHKAFLDWAEAVKTKTNGNVVIDVYANSQLGAEEDVIEQMKSGANIGHNTDSARLGNYVPQIAVFNGPYLLENMDEVKRAAELPVVKGWEKELEEKFGLKVLSFAYIQGHRNVISNKPVYKPADLSGMKLRTAGAPIWQESVRAIGATPVAMGRSEIYSAAQTKAIDGLEDVYTAYAAAQLDEVLKVVSETNHIYLINFSVCSASWFNSLPAEYQTILVEEADRAGYDVSERIKTEADQVKAQLIKEGIRVIPNSEIDMEAFRKAGEKAYQVLGITDAKDLIYKALGK</sequence>
<evidence type="ECO:0000313" key="2">
    <source>
        <dbReference type="EMBL" id="MPM59334.1"/>
    </source>
</evidence>
<dbReference type="CDD" id="cd13669">
    <property type="entry name" value="PBP2_TRAP_TM0322_like"/>
    <property type="match status" value="1"/>
</dbReference>
<dbReference type="Gene3D" id="3.40.190.170">
    <property type="entry name" value="Bacterial extracellular solute-binding protein, family 7"/>
    <property type="match status" value="1"/>
</dbReference>
<dbReference type="InterPro" id="IPR004682">
    <property type="entry name" value="TRAP_DctP"/>
</dbReference>